<feature type="transmembrane region" description="Helical" evidence="2">
    <location>
        <begin position="55"/>
        <end position="74"/>
    </location>
</feature>
<evidence type="ECO:0000256" key="2">
    <source>
        <dbReference type="SAM" id="Phobius"/>
    </source>
</evidence>
<dbReference type="PROSITE" id="PS50112">
    <property type="entry name" value="PAS"/>
    <property type="match status" value="1"/>
</dbReference>
<feature type="region of interest" description="Disordered" evidence="1">
    <location>
        <begin position="850"/>
        <end position="878"/>
    </location>
</feature>
<gene>
    <name evidence="4" type="ORF">GPECTOR_52g67</name>
</gene>
<feature type="compositionally biased region" description="Gly residues" evidence="1">
    <location>
        <begin position="2102"/>
        <end position="2119"/>
    </location>
</feature>
<feature type="region of interest" description="Disordered" evidence="1">
    <location>
        <begin position="1544"/>
        <end position="1578"/>
    </location>
</feature>
<feature type="transmembrane region" description="Helical" evidence="2">
    <location>
        <begin position="265"/>
        <end position="286"/>
    </location>
</feature>
<keyword evidence="2" id="KW-0472">Membrane</keyword>
<dbReference type="STRING" id="33097.A0A150G729"/>
<dbReference type="Pfam" id="PF25474">
    <property type="entry name" value="TPR_TmcB"/>
    <property type="match status" value="1"/>
</dbReference>
<dbReference type="PANTHER" id="PTHR31600">
    <property type="entry name" value="TINY MACROCYSTS PROTEIN B-RELATED"/>
    <property type="match status" value="1"/>
</dbReference>
<protein>
    <recommendedName>
        <fullName evidence="3">PAS domain-containing protein</fullName>
    </recommendedName>
</protein>
<feature type="transmembrane region" description="Helical" evidence="2">
    <location>
        <begin position="1715"/>
        <end position="1737"/>
    </location>
</feature>
<dbReference type="Gene3D" id="3.30.450.20">
    <property type="entry name" value="PAS domain"/>
    <property type="match status" value="1"/>
</dbReference>
<dbReference type="EMBL" id="LSYV01000053">
    <property type="protein sequence ID" value="KXZ45669.1"/>
    <property type="molecule type" value="Genomic_DNA"/>
</dbReference>
<dbReference type="OrthoDB" id="533766at2759"/>
<keyword evidence="2" id="KW-1133">Transmembrane helix</keyword>
<proteinExistence type="predicted"/>
<feature type="transmembrane region" description="Helical" evidence="2">
    <location>
        <begin position="2037"/>
        <end position="2061"/>
    </location>
</feature>
<feature type="compositionally biased region" description="Polar residues" evidence="1">
    <location>
        <begin position="1305"/>
        <end position="1318"/>
    </location>
</feature>
<feature type="transmembrane region" description="Helical" evidence="2">
    <location>
        <begin position="1862"/>
        <end position="1883"/>
    </location>
</feature>
<feature type="compositionally biased region" description="Low complexity" evidence="1">
    <location>
        <begin position="1235"/>
        <end position="1265"/>
    </location>
</feature>
<dbReference type="InterPro" id="IPR000014">
    <property type="entry name" value="PAS"/>
</dbReference>
<feature type="transmembrane region" description="Helical" evidence="2">
    <location>
        <begin position="206"/>
        <end position="224"/>
    </location>
</feature>
<feature type="region of interest" description="Disordered" evidence="1">
    <location>
        <begin position="1813"/>
        <end position="1833"/>
    </location>
</feature>
<feature type="transmembrane region" description="Helical" evidence="2">
    <location>
        <begin position="174"/>
        <end position="194"/>
    </location>
</feature>
<feature type="domain" description="PAS" evidence="3">
    <location>
        <begin position="557"/>
        <end position="619"/>
    </location>
</feature>
<evidence type="ECO:0000256" key="1">
    <source>
        <dbReference type="SAM" id="MobiDB-lite"/>
    </source>
</evidence>
<dbReference type="PANTHER" id="PTHR31600:SF2">
    <property type="entry name" value="GAMETE ENRICHED GENE 10 PROTEIN-RELATED"/>
    <property type="match status" value="1"/>
</dbReference>
<dbReference type="InterPro" id="IPR057352">
    <property type="entry name" value="TPR_TmcB/C"/>
</dbReference>
<feature type="region of interest" description="Disordered" evidence="1">
    <location>
        <begin position="1759"/>
        <end position="1778"/>
    </location>
</feature>
<feature type="region of interest" description="Disordered" evidence="1">
    <location>
        <begin position="1506"/>
        <end position="1526"/>
    </location>
</feature>
<name>A0A150G729_GONPE</name>
<keyword evidence="5" id="KW-1185">Reference proteome</keyword>
<dbReference type="Proteomes" id="UP000075714">
    <property type="component" value="Unassembled WGS sequence"/>
</dbReference>
<feature type="transmembrane region" description="Helical" evidence="2">
    <location>
        <begin position="80"/>
        <end position="106"/>
    </location>
</feature>
<organism evidence="4 5">
    <name type="scientific">Gonium pectorale</name>
    <name type="common">Green alga</name>
    <dbReference type="NCBI Taxonomy" id="33097"/>
    <lineage>
        <taxon>Eukaryota</taxon>
        <taxon>Viridiplantae</taxon>
        <taxon>Chlorophyta</taxon>
        <taxon>core chlorophytes</taxon>
        <taxon>Chlorophyceae</taxon>
        <taxon>CS clade</taxon>
        <taxon>Chlamydomonadales</taxon>
        <taxon>Volvocaceae</taxon>
        <taxon>Gonium</taxon>
    </lineage>
</organism>
<evidence type="ECO:0000313" key="5">
    <source>
        <dbReference type="Proteomes" id="UP000075714"/>
    </source>
</evidence>
<feature type="transmembrane region" description="Helical" evidence="2">
    <location>
        <begin position="236"/>
        <end position="253"/>
    </location>
</feature>
<feature type="region of interest" description="Disordered" evidence="1">
    <location>
        <begin position="2098"/>
        <end position="2132"/>
    </location>
</feature>
<evidence type="ECO:0000313" key="4">
    <source>
        <dbReference type="EMBL" id="KXZ45669.1"/>
    </source>
</evidence>
<feature type="region of interest" description="Disordered" evidence="1">
    <location>
        <begin position="1235"/>
        <end position="1331"/>
    </location>
</feature>
<dbReference type="Pfam" id="PF13426">
    <property type="entry name" value="PAS_9"/>
    <property type="match status" value="1"/>
</dbReference>
<reference evidence="5" key="1">
    <citation type="journal article" date="2016" name="Nat. Commun.">
        <title>The Gonium pectorale genome demonstrates co-option of cell cycle regulation during the evolution of multicellularity.</title>
        <authorList>
            <person name="Hanschen E.R."/>
            <person name="Marriage T.N."/>
            <person name="Ferris P.J."/>
            <person name="Hamaji T."/>
            <person name="Toyoda A."/>
            <person name="Fujiyama A."/>
            <person name="Neme R."/>
            <person name="Noguchi H."/>
            <person name="Minakuchi Y."/>
            <person name="Suzuki M."/>
            <person name="Kawai-Toyooka H."/>
            <person name="Smith D.R."/>
            <person name="Sparks H."/>
            <person name="Anderson J."/>
            <person name="Bakaric R."/>
            <person name="Luria V."/>
            <person name="Karger A."/>
            <person name="Kirschner M.W."/>
            <person name="Durand P.M."/>
            <person name="Michod R.E."/>
            <person name="Nozaki H."/>
            <person name="Olson B.J."/>
        </authorList>
    </citation>
    <scope>NUCLEOTIDE SEQUENCE [LARGE SCALE GENOMIC DNA]</scope>
    <source>
        <strain evidence="5">NIES-2863</strain>
    </source>
</reference>
<dbReference type="CDD" id="cd00130">
    <property type="entry name" value="PAS"/>
    <property type="match status" value="1"/>
</dbReference>
<feature type="transmembrane region" description="Helical" evidence="2">
    <location>
        <begin position="298"/>
        <end position="325"/>
    </location>
</feature>
<feature type="compositionally biased region" description="Low complexity" evidence="1">
    <location>
        <begin position="1559"/>
        <end position="1570"/>
    </location>
</feature>
<comment type="caution">
    <text evidence="4">The sequence shown here is derived from an EMBL/GenBank/DDBJ whole genome shotgun (WGS) entry which is preliminary data.</text>
</comment>
<sequence length="2157" mass="230408">MCSRFPLQNGIFGVLFTLSKEKHDHRVRIRWVLVKVFIDAWQLFTTVITPAKQGWRLNGMAWAVVSVLNFGWLADLGYGAYLAVLYSMVALLAVNVAMCVWVAWCFKEQKFPVVWPIKVLRVFSSVFFQAFDVTSLNLLQLGFSCRFTGPTKPRLHFNLIPEYSCTGPPHITHAVVSGLSLVLFVAIALLLNMAEVEVNPLSRRPLALGHSGAEVAIFAIKVLLTLVDVFIGWKKVAACFYLALSIALAYQQLRWSSHMVAWMNYIKSGVSVTIVWASAMLVVLVFRPGVNKQRADDWAGAVTITMLAGLGPAFVAGALLSWFMIRRLTNTTLKAIANAKPGTPLEDVCERLDDPRDVEIVARCCRVFVEQRIPDPEAASKAHNVIKAGLALFPSSAYMVLLHANFMIDVLGIHQSGGRRIEDARKLNPGLMCRFIMFVRQQQATQKAAGTSANEGTSMDLLGKALDASNISFMHLSKALGKIETSVSQAQTAYRVVLESYGNSAQLVRLYGKFLLNIKNDPWGAAEYFTEADRLDEAKEGDTRGPLLPDGTPLGRMDELSIAVLVVNVFGEVQVANRQSHNLFGYKRGQLEGKRMAALLAPHCSQWLSEQLSALVAKSGLMPGTLMASGFGGEAGAGGAGGADEQHEAVVVGMHSERLAFPLKLTLRRVSGVGDDTTIVAMMEPLAAERGVATLWVAQNGAIVACDPQFIATYGWRPYEVNGVGFTTLLSVKELAGSDTATAADANTRRAKGASDMIQRLQALAAADVQSAEGDQGMPCLVAHKYDTTRVPAFVRVVSASGTEGVPVYELRVSLCADPTQLLVVNNRGVVLHVSTDLAETLKGTIRRSSYDGLPLPGPSPNYEHGQPGGAAGRPPGDGLELAADLLAGYTLSDFLPPPWRDMHVRLLKSTTMLSPPARGQLSCRKGGSPGPILEMRTATGKPLYMRVSVSTSDMSGELTHAVRLASSSLDEALLERRLRLRLSEDGRIVGFADGTPPHLFGLEPSQLVGRGLWEVIEEPASVEGGGATSPAHGSRMFSSLVNRALAYPEYSWRVRVLPPQRPNRGSATGLMAAARANMARSAVMQVHVEVPAETVDDDQAPEVFVDLWPATSVSGVLELDAGGRITTVLEERTRPAGLLFGLPSASLMGASLEELMALPPGRTKPADLLSLHGAKKSSLKVNNKGASFKVGPVHTLQGSHSDGRPLTLDVQVVGRPGANQPLTAIIRMHVAPMVPGKQPAQPQGQPAVAAAPPSLQQPLPQEEVSPILPAGRRGSVGPVMPPFAPALTEQGQLSGGAPAPAPSTGDQNSGRAGSTPQPATPNACPAPSPAENVVEMRRGSDAVERFASGHAAAAAMAPTPPDLLSSGVGEGLPTPGVTASRASLLAGRSKLADLVKVAGGSGRLGRGTSPPLTSPVDAADAANSPLGRRLGSSSLAAVSPEGQGQQALAQQLAKGFGQGLEQLELEAPVRFDANEATLPGATPRTGNGYSGAVPGATRELALRLKEDPSDKGAASDSDGSDIKVTKRRASVISEATERWVASKGAPDLGPYPDDDAASEGGQSAMSGQSAGAGGGAEYKRGKRFRKLAKMMDSGQAQQVRLNEILYKHYARDSPVLEVLYYRTWRVWSGKADDGSDTFTNVTIWDFGTAFYNMAKEVVQSYDDWTARGVAVSDTDAGQFLLKSGHEIWRASRRVLDALLFVAVDDAKTVDILQLVFLSVEGAFISCLSAAYVAYLLRAVAAQRYKLYNTFLVIPLEDEEEDADGEDDKTGATLDAEEEMDGLEPLEAKVKRRATLNVADGAGGGGSGAMGTILKAPSGRRNRSNRTGNTGGDGGGIFAMGGALSARVHTSRRSLKYDSHETGLMMMPFVLWSALVIAIYVTAVVKMQDVVQVVAVHSVSNFVAARAYRAVFFSQELAVVEDPALLPSRRSDLQSVRKALKDAYFTLQLGSPNTERFPMVAEGLSHSTSKLARIFFESGRCHRMREHLPCPGPEYRFYQSIWTGVDSIMQLYLNKVGALADANNTIPPGLADGILQLHIVLFLMLWVIVAGFLFLLLYPLLKRVTKERRRIAELMSQLPLELDVERLVSRALLGAGADQQQGAGGTGAPPDLGGGGGIQTDGSDSQRGMDATSKWKAIIRSASAQAGHLSSGNLSYK</sequence>
<keyword evidence="2" id="KW-0812">Transmembrane</keyword>
<evidence type="ECO:0000259" key="3">
    <source>
        <dbReference type="PROSITE" id="PS50112"/>
    </source>
</evidence>
<accession>A0A150G729</accession>
<dbReference type="InterPro" id="IPR052994">
    <property type="entry name" value="Tiny_macrocysts_regulators"/>
</dbReference>